<dbReference type="Proteomes" id="UP001516023">
    <property type="component" value="Unassembled WGS sequence"/>
</dbReference>
<dbReference type="FunFam" id="2.160.10.10:FF:000025">
    <property type="entry name" value="Hexapeptide-repeat containing-acetyltransferase"/>
    <property type="match status" value="1"/>
</dbReference>
<keyword evidence="4" id="KW-0012">Acyltransferase</keyword>
<comment type="similarity">
    <text evidence="1">Belongs to the transferase hexapeptide repeat family.</text>
</comment>
<dbReference type="CDD" id="cd03357">
    <property type="entry name" value="LbH_MAT_GAT"/>
    <property type="match status" value="1"/>
</dbReference>
<protein>
    <recommendedName>
        <fullName evidence="5">Maltose/galactoside acetyltransferase domain-containing protein</fullName>
    </recommendedName>
</protein>
<sequence length="193" mass="20734">MSNPSNTTPPAMTEKEKMLSGQLYNSFDPELLKERQTAKRLCFELNMTPPDSSKRKEIIQQLLHVDDAWIESPFHVDYGIHVQVGKNFYCNHGVVILDCNRVTIGDNCLIGPNVCIAAATHPLEAEKRAAGEEYGAPISIGNNVWLGANCTICPGVTLGNGVVVGAGAVVTKSFPDNVVVGGVPARILKTSTS</sequence>
<dbReference type="EMBL" id="JABMIG020000024">
    <property type="protein sequence ID" value="KAL3801778.1"/>
    <property type="molecule type" value="Genomic_DNA"/>
</dbReference>
<name>A0ABD3QNW7_9STRA</name>
<dbReference type="InterPro" id="IPR039369">
    <property type="entry name" value="LacA-like"/>
</dbReference>
<keyword evidence="3" id="KW-0677">Repeat</keyword>
<evidence type="ECO:0000313" key="6">
    <source>
        <dbReference type="EMBL" id="KAL3801778.1"/>
    </source>
</evidence>
<dbReference type="PANTHER" id="PTHR43017">
    <property type="entry name" value="GALACTOSIDE O-ACETYLTRANSFERASE"/>
    <property type="match status" value="1"/>
</dbReference>
<dbReference type="PANTHER" id="PTHR43017:SF1">
    <property type="entry name" value="ACETYLTRANSFERASE YJL218W-RELATED"/>
    <property type="match status" value="1"/>
</dbReference>
<dbReference type="GO" id="GO:0016746">
    <property type="term" value="F:acyltransferase activity"/>
    <property type="evidence" value="ECO:0007669"/>
    <property type="project" value="UniProtKB-KW"/>
</dbReference>
<keyword evidence="7" id="KW-1185">Reference proteome</keyword>
<evidence type="ECO:0000256" key="1">
    <source>
        <dbReference type="ARBA" id="ARBA00007274"/>
    </source>
</evidence>
<dbReference type="AlphaFoldDB" id="A0ABD3QNW7"/>
<dbReference type="SMART" id="SM01266">
    <property type="entry name" value="Mac"/>
    <property type="match status" value="1"/>
</dbReference>
<dbReference type="SUPFAM" id="SSF51161">
    <property type="entry name" value="Trimeric LpxA-like enzymes"/>
    <property type="match status" value="1"/>
</dbReference>
<dbReference type="Pfam" id="PF12464">
    <property type="entry name" value="Mac"/>
    <property type="match status" value="1"/>
</dbReference>
<proteinExistence type="inferred from homology"/>
<comment type="caution">
    <text evidence="6">The sequence shown here is derived from an EMBL/GenBank/DDBJ whole genome shotgun (WGS) entry which is preliminary data.</text>
</comment>
<keyword evidence="2" id="KW-0808">Transferase</keyword>
<evidence type="ECO:0000313" key="7">
    <source>
        <dbReference type="Proteomes" id="UP001516023"/>
    </source>
</evidence>
<gene>
    <name evidence="6" type="ORF">HJC23_001174</name>
</gene>
<evidence type="ECO:0000256" key="3">
    <source>
        <dbReference type="ARBA" id="ARBA00022737"/>
    </source>
</evidence>
<dbReference type="InterPro" id="IPR001451">
    <property type="entry name" value="Hexapep"/>
</dbReference>
<accession>A0ABD3QNW7</accession>
<evidence type="ECO:0000256" key="4">
    <source>
        <dbReference type="ARBA" id="ARBA00023315"/>
    </source>
</evidence>
<dbReference type="InterPro" id="IPR011004">
    <property type="entry name" value="Trimer_LpxA-like_sf"/>
</dbReference>
<feature type="domain" description="Maltose/galactoside acetyltransferase" evidence="5">
    <location>
        <begin position="15"/>
        <end position="67"/>
    </location>
</feature>
<reference evidence="6 7" key="1">
    <citation type="journal article" date="2020" name="G3 (Bethesda)">
        <title>Improved Reference Genome for Cyclotella cryptica CCMP332, a Model for Cell Wall Morphogenesis, Salinity Adaptation, and Lipid Production in Diatoms (Bacillariophyta).</title>
        <authorList>
            <person name="Roberts W.R."/>
            <person name="Downey K.M."/>
            <person name="Ruck E.C."/>
            <person name="Traller J.C."/>
            <person name="Alverson A.J."/>
        </authorList>
    </citation>
    <scope>NUCLEOTIDE SEQUENCE [LARGE SCALE GENOMIC DNA]</scope>
    <source>
        <strain evidence="6 7">CCMP332</strain>
    </source>
</reference>
<evidence type="ECO:0000259" key="5">
    <source>
        <dbReference type="SMART" id="SM01266"/>
    </source>
</evidence>
<evidence type="ECO:0000256" key="2">
    <source>
        <dbReference type="ARBA" id="ARBA00022679"/>
    </source>
</evidence>
<dbReference type="Gene3D" id="2.160.10.10">
    <property type="entry name" value="Hexapeptide repeat proteins"/>
    <property type="match status" value="1"/>
</dbReference>
<dbReference type="Pfam" id="PF14602">
    <property type="entry name" value="Hexapep_2"/>
    <property type="match status" value="2"/>
</dbReference>
<organism evidence="6 7">
    <name type="scientific">Cyclotella cryptica</name>
    <dbReference type="NCBI Taxonomy" id="29204"/>
    <lineage>
        <taxon>Eukaryota</taxon>
        <taxon>Sar</taxon>
        <taxon>Stramenopiles</taxon>
        <taxon>Ochrophyta</taxon>
        <taxon>Bacillariophyta</taxon>
        <taxon>Coscinodiscophyceae</taxon>
        <taxon>Thalassiosirophycidae</taxon>
        <taxon>Stephanodiscales</taxon>
        <taxon>Stephanodiscaceae</taxon>
        <taxon>Cyclotella</taxon>
    </lineage>
</organism>
<dbReference type="InterPro" id="IPR024688">
    <property type="entry name" value="Mac_dom"/>
</dbReference>